<evidence type="ECO:0000313" key="12">
    <source>
        <dbReference type="EMBL" id="VUZ83971.1"/>
    </source>
</evidence>
<dbReference type="InterPro" id="IPR038354">
    <property type="entry name" value="VKOR_sf"/>
</dbReference>
<dbReference type="GO" id="GO:0016020">
    <property type="term" value="C:membrane"/>
    <property type="evidence" value="ECO:0007669"/>
    <property type="project" value="UniProtKB-SubCell"/>
</dbReference>
<feature type="transmembrane region" description="Helical" evidence="10">
    <location>
        <begin position="20"/>
        <end position="38"/>
    </location>
</feature>
<sequence length="552" mass="58557">MFPLRFTEAAAGRRTWRWLMALPVLAVLGLADSGYLLWGHLAETSGFCPTGGCDVVNQGEYSKVWGIPIAVFGVGAYLVLLVLSVAAVILDSRRPLEIIAAVGGIGAAVSAWLIYLQVAVIESICVWCVLSALTMTSLFILSLGAILTTRAAKQPEQTISERASQSPPGALRRAFRFPLMASGMFALLAALLGGLYRLGWDWSAVPATLPAVHGPLMVSGFLGTLIALERAVAIRKWWPAFGPLATGIGAVILIVGIPGIVGPALMTLGSLMLVITFAYLIREQPALFTVTMGLGALAWLVGNSLWLSGWSITGVVSWWAAFLILTIAGERLELSRFLPLAQRHRLSFLAAAALFAAGLIPVGLTFDIGARVSGVGLVSLSVWLLRHDMARYSVQKTGLHRFVALSLLSGYVWLAVAGLLTLGFGGVAFGLHHDASIHAIHQHSGPDGYDATLHAIFVGFVFSMIIGHAPIIFPSVLEIALPFRPAFYSHLILLHLSLVLRVAGDVTAWWPGRLGGGLLNVVAVLLFLGNMAVSGVVGKRTVLVMDSAGKAG</sequence>
<keyword evidence="13" id="KW-1185">Reference proteome</keyword>
<feature type="transmembrane region" description="Helical" evidence="10">
    <location>
        <begin position="124"/>
        <end position="147"/>
    </location>
</feature>
<comment type="similarity">
    <text evidence="2">Belongs to the VKOR family.</text>
</comment>
<dbReference type="GO" id="GO:0016491">
    <property type="term" value="F:oxidoreductase activity"/>
    <property type="evidence" value="ECO:0007669"/>
    <property type="project" value="UniProtKB-KW"/>
</dbReference>
<keyword evidence="9" id="KW-0676">Redox-active center</keyword>
<evidence type="ECO:0000256" key="9">
    <source>
        <dbReference type="ARBA" id="ARBA00023284"/>
    </source>
</evidence>
<feature type="transmembrane region" description="Helical" evidence="10">
    <location>
        <begin position="286"/>
        <end position="306"/>
    </location>
</feature>
<dbReference type="SMART" id="SM00756">
    <property type="entry name" value="VKc"/>
    <property type="match status" value="1"/>
</dbReference>
<dbReference type="EMBL" id="CABIKM010000004">
    <property type="protein sequence ID" value="VUZ83971.1"/>
    <property type="molecule type" value="Genomic_DNA"/>
</dbReference>
<dbReference type="PANTHER" id="PTHR34573:SF1">
    <property type="entry name" value="VITAMIN K EPOXIDE REDUCTASE DOMAIN-CONTAINING PROTEIN"/>
    <property type="match status" value="1"/>
</dbReference>
<feature type="transmembrane region" description="Helical" evidence="10">
    <location>
        <begin position="368"/>
        <end position="385"/>
    </location>
</feature>
<gene>
    <name evidence="12" type="ORF">MELA_00333</name>
</gene>
<feature type="transmembrane region" description="Helical" evidence="10">
    <location>
        <begin position="65"/>
        <end position="89"/>
    </location>
</feature>
<evidence type="ECO:0000256" key="4">
    <source>
        <dbReference type="ARBA" id="ARBA00022719"/>
    </source>
</evidence>
<evidence type="ECO:0000313" key="13">
    <source>
        <dbReference type="Proteomes" id="UP000334340"/>
    </source>
</evidence>
<dbReference type="Gene3D" id="1.20.1440.130">
    <property type="entry name" value="VKOR domain"/>
    <property type="match status" value="1"/>
</dbReference>
<evidence type="ECO:0000259" key="11">
    <source>
        <dbReference type="SMART" id="SM00756"/>
    </source>
</evidence>
<evidence type="ECO:0000256" key="6">
    <source>
        <dbReference type="ARBA" id="ARBA00023002"/>
    </source>
</evidence>
<evidence type="ECO:0000256" key="3">
    <source>
        <dbReference type="ARBA" id="ARBA00022692"/>
    </source>
</evidence>
<dbReference type="AlphaFoldDB" id="A0A564ZF64"/>
<feature type="transmembrane region" description="Helical" evidence="10">
    <location>
        <begin position="516"/>
        <end position="537"/>
    </location>
</feature>
<evidence type="ECO:0000256" key="10">
    <source>
        <dbReference type="SAM" id="Phobius"/>
    </source>
</evidence>
<feature type="transmembrane region" description="Helical" evidence="10">
    <location>
        <begin position="208"/>
        <end position="228"/>
    </location>
</feature>
<organism evidence="12 13">
    <name type="scientific">Candidatus Methylomirabilis lanthanidiphila</name>
    <dbReference type="NCBI Taxonomy" id="2211376"/>
    <lineage>
        <taxon>Bacteria</taxon>
        <taxon>Candidatus Methylomirabilota</taxon>
        <taxon>Candidatus Methylomirabilia</taxon>
        <taxon>Candidatus Methylomirabilales</taxon>
        <taxon>Candidatus Methylomirabilaceae</taxon>
        <taxon>Candidatus Methylomirabilis</taxon>
    </lineage>
</organism>
<dbReference type="Proteomes" id="UP000334340">
    <property type="component" value="Unassembled WGS sequence"/>
</dbReference>
<dbReference type="CDD" id="cd12916">
    <property type="entry name" value="VKOR_1"/>
    <property type="match status" value="1"/>
</dbReference>
<evidence type="ECO:0000256" key="5">
    <source>
        <dbReference type="ARBA" id="ARBA00022989"/>
    </source>
</evidence>
<name>A0A564ZF64_9BACT</name>
<evidence type="ECO:0000256" key="1">
    <source>
        <dbReference type="ARBA" id="ARBA00004141"/>
    </source>
</evidence>
<reference evidence="12 13" key="1">
    <citation type="submission" date="2019-07" db="EMBL/GenBank/DDBJ databases">
        <authorList>
            <person name="Cremers G."/>
        </authorList>
    </citation>
    <scope>NUCLEOTIDE SEQUENCE [LARGE SCALE GENOMIC DNA]</scope>
</reference>
<keyword evidence="4" id="KW-0874">Quinone</keyword>
<feature type="transmembrane region" description="Helical" evidence="10">
    <location>
        <begin position="177"/>
        <end position="196"/>
    </location>
</feature>
<keyword evidence="8" id="KW-1015">Disulfide bond</keyword>
<feature type="transmembrane region" description="Helical" evidence="10">
    <location>
        <begin position="96"/>
        <end position="118"/>
    </location>
</feature>
<dbReference type="PANTHER" id="PTHR34573">
    <property type="entry name" value="VKC DOMAIN-CONTAINING PROTEIN"/>
    <property type="match status" value="1"/>
</dbReference>
<feature type="transmembrane region" description="Helical" evidence="10">
    <location>
        <begin position="346"/>
        <end position="362"/>
    </location>
</feature>
<keyword evidence="7 10" id="KW-0472">Membrane</keyword>
<feature type="transmembrane region" description="Helical" evidence="10">
    <location>
        <begin position="264"/>
        <end position="281"/>
    </location>
</feature>
<keyword evidence="6" id="KW-0560">Oxidoreductase</keyword>
<feature type="domain" description="Vitamin K epoxide reductase" evidence="11">
    <location>
        <begin position="13"/>
        <end position="146"/>
    </location>
</feature>
<evidence type="ECO:0000256" key="8">
    <source>
        <dbReference type="ARBA" id="ARBA00023157"/>
    </source>
</evidence>
<feature type="transmembrane region" description="Helical" evidence="10">
    <location>
        <begin position="312"/>
        <end position="334"/>
    </location>
</feature>
<comment type="subcellular location">
    <subcellularLocation>
        <location evidence="1">Membrane</location>
        <topology evidence="1">Multi-pass membrane protein</topology>
    </subcellularLocation>
</comment>
<dbReference type="InterPro" id="IPR044698">
    <property type="entry name" value="VKOR/LTO1"/>
</dbReference>
<protein>
    <submittedName>
        <fullName evidence="12">Vitamin K epoxide reductase family protein</fullName>
    </submittedName>
</protein>
<proteinExistence type="inferred from homology"/>
<feature type="transmembrane region" description="Helical" evidence="10">
    <location>
        <begin position="485"/>
        <end position="504"/>
    </location>
</feature>
<dbReference type="Pfam" id="PF07884">
    <property type="entry name" value="VKOR"/>
    <property type="match status" value="1"/>
</dbReference>
<evidence type="ECO:0000256" key="2">
    <source>
        <dbReference type="ARBA" id="ARBA00006214"/>
    </source>
</evidence>
<dbReference type="InterPro" id="IPR012932">
    <property type="entry name" value="VKOR"/>
</dbReference>
<feature type="transmembrane region" description="Helical" evidence="10">
    <location>
        <begin position="240"/>
        <end position="258"/>
    </location>
</feature>
<dbReference type="GO" id="GO:0048038">
    <property type="term" value="F:quinone binding"/>
    <property type="evidence" value="ECO:0007669"/>
    <property type="project" value="UniProtKB-KW"/>
</dbReference>
<keyword evidence="3 10" id="KW-0812">Transmembrane</keyword>
<evidence type="ECO:0000256" key="7">
    <source>
        <dbReference type="ARBA" id="ARBA00023136"/>
    </source>
</evidence>
<keyword evidence="5 10" id="KW-1133">Transmembrane helix</keyword>
<feature type="transmembrane region" description="Helical" evidence="10">
    <location>
        <begin position="451"/>
        <end position="473"/>
    </location>
</feature>
<feature type="transmembrane region" description="Helical" evidence="10">
    <location>
        <begin position="405"/>
        <end position="431"/>
    </location>
</feature>
<accession>A0A564ZF64</accession>